<evidence type="ECO:0000256" key="10">
    <source>
        <dbReference type="ARBA" id="ARBA00023053"/>
    </source>
</evidence>
<comment type="similarity">
    <text evidence="2">Belongs to the bile acid:sodium symporter (BASS) (TC 2.A.28) family.</text>
</comment>
<evidence type="ECO:0000256" key="25">
    <source>
        <dbReference type="ARBA" id="ARBA00047596"/>
    </source>
</evidence>
<evidence type="ECO:0000256" key="18">
    <source>
        <dbReference type="ARBA" id="ARBA00032438"/>
    </source>
</evidence>
<dbReference type="InterPro" id="IPR038770">
    <property type="entry name" value="Na+/solute_symporter_sf"/>
</dbReference>
<comment type="catalytic activity">
    <reaction evidence="22">
        <text>cholate(out) + 2 Na(+)(out) = cholate(in) + 2 Na(+)(in)</text>
        <dbReference type="Rhea" id="RHEA:71911"/>
        <dbReference type="ChEBI" id="CHEBI:29101"/>
        <dbReference type="ChEBI" id="CHEBI:29747"/>
    </reaction>
</comment>
<evidence type="ECO:0000256" key="24">
    <source>
        <dbReference type="ARBA" id="ARBA00047311"/>
    </source>
</evidence>
<organism evidence="32 33">
    <name type="scientific">Eptatretus burgeri</name>
    <name type="common">Inshore hagfish</name>
    <dbReference type="NCBI Taxonomy" id="7764"/>
    <lineage>
        <taxon>Eukaryota</taxon>
        <taxon>Metazoa</taxon>
        <taxon>Chordata</taxon>
        <taxon>Craniata</taxon>
        <taxon>Vertebrata</taxon>
        <taxon>Cyclostomata</taxon>
        <taxon>Myxini</taxon>
        <taxon>Myxiniformes</taxon>
        <taxon>Myxinidae</taxon>
        <taxon>Eptatretinae</taxon>
        <taxon>Eptatretus</taxon>
    </lineage>
</organism>
<feature type="transmembrane region" description="Helical" evidence="31">
    <location>
        <begin position="84"/>
        <end position="106"/>
    </location>
</feature>
<keyword evidence="33" id="KW-1185">Reference proteome</keyword>
<feature type="transmembrane region" description="Helical" evidence="31">
    <location>
        <begin position="118"/>
        <end position="137"/>
    </location>
</feature>
<evidence type="ECO:0000256" key="6">
    <source>
        <dbReference type="ARBA" id="ARBA00022553"/>
    </source>
</evidence>
<evidence type="ECO:0000256" key="17">
    <source>
        <dbReference type="ARBA" id="ARBA00031381"/>
    </source>
</evidence>
<evidence type="ECO:0000313" key="33">
    <source>
        <dbReference type="Proteomes" id="UP000694388"/>
    </source>
</evidence>
<dbReference type="OMA" id="TIXGSIA"/>
<keyword evidence="10" id="KW-0915">Sodium</keyword>
<evidence type="ECO:0000256" key="14">
    <source>
        <dbReference type="ARBA" id="ARBA00023180"/>
    </source>
</evidence>
<evidence type="ECO:0000256" key="7">
    <source>
        <dbReference type="ARBA" id="ARBA00022692"/>
    </source>
</evidence>
<feature type="transmembrane region" description="Helical" evidence="31">
    <location>
        <begin position="149"/>
        <end position="166"/>
    </location>
</feature>
<accession>A0A8C4N161</accession>
<dbReference type="InterPro" id="IPR004710">
    <property type="entry name" value="Bilac:Na_transpt"/>
</dbReference>
<feature type="transmembrane region" description="Helical" evidence="31">
    <location>
        <begin position="178"/>
        <end position="198"/>
    </location>
</feature>
<comment type="subunit">
    <text evidence="3">Monomer and homodimer.</text>
</comment>
<evidence type="ECO:0000256" key="5">
    <source>
        <dbReference type="ARBA" id="ARBA00022448"/>
    </source>
</evidence>
<keyword evidence="12" id="KW-0406">Ion transport</keyword>
<feature type="transmembrane region" description="Helical" evidence="31">
    <location>
        <begin position="210"/>
        <end position="233"/>
    </location>
</feature>
<comment type="catalytic activity">
    <reaction evidence="28">
        <text>taurocholate(out) + 2 Na(+)(out) = taurocholate(in) + 2 Na(+)(in)</text>
        <dbReference type="Rhea" id="RHEA:71875"/>
        <dbReference type="ChEBI" id="CHEBI:29101"/>
        <dbReference type="ChEBI" id="CHEBI:36257"/>
    </reaction>
</comment>
<evidence type="ECO:0000256" key="26">
    <source>
        <dbReference type="ARBA" id="ARBA00047743"/>
    </source>
</evidence>
<feature type="transmembrane region" description="Helical" evidence="31">
    <location>
        <begin position="239"/>
        <end position="258"/>
    </location>
</feature>
<evidence type="ECO:0000256" key="15">
    <source>
        <dbReference type="ARBA" id="ARBA00023201"/>
    </source>
</evidence>
<evidence type="ECO:0000256" key="31">
    <source>
        <dbReference type="SAM" id="Phobius"/>
    </source>
</evidence>
<comment type="catalytic activity">
    <reaction evidence="29">
        <text>taurochenodeoxycholate(out) + 2 Na(+)(out) = taurochenodeoxycholate(in) + 2 Na(+)(in)</text>
        <dbReference type="Rhea" id="RHEA:71923"/>
        <dbReference type="ChEBI" id="CHEBI:9407"/>
        <dbReference type="ChEBI" id="CHEBI:29101"/>
    </reaction>
</comment>
<evidence type="ECO:0000256" key="13">
    <source>
        <dbReference type="ARBA" id="ARBA00023136"/>
    </source>
</evidence>
<evidence type="ECO:0000256" key="29">
    <source>
        <dbReference type="ARBA" id="ARBA00048338"/>
    </source>
</evidence>
<keyword evidence="7 31" id="KW-0812">Transmembrane</keyword>
<evidence type="ECO:0000256" key="19">
    <source>
        <dbReference type="ARBA" id="ARBA00033014"/>
    </source>
</evidence>
<reference evidence="32" key="2">
    <citation type="submission" date="2025-09" db="UniProtKB">
        <authorList>
            <consortium name="Ensembl"/>
        </authorList>
    </citation>
    <scope>IDENTIFICATION</scope>
</reference>
<keyword evidence="5" id="KW-0813">Transport</keyword>
<evidence type="ECO:0000256" key="2">
    <source>
        <dbReference type="ARBA" id="ARBA00006528"/>
    </source>
</evidence>
<dbReference type="Gene3D" id="1.20.1530.20">
    <property type="match status" value="1"/>
</dbReference>
<keyword evidence="11" id="KW-0445">Lipid transport</keyword>
<evidence type="ECO:0000256" key="12">
    <source>
        <dbReference type="ARBA" id="ARBA00023065"/>
    </source>
</evidence>
<dbReference type="AlphaFoldDB" id="A0A8C4N161"/>
<comment type="function">
    <text evidence="23">Plays a critical role in the sodium-dependent reabsorption of bile acids from the lumen of the small intestine. Transports various bile acids, unconjugated or conjugated, such as cholate and taurocholate. Also responsible for bile acid transport in the renal proximal tubules, a salvage mechanism that helps conserve bile acids. Works collaboratively with the Na(+)-taurocholate cotransporting polypeptide (NTCP), the organic solute transporter (OST), and the bile salt export pump (BSEP), to ensure efficacious biological recycling of bile acids during enterohepatic circulation.</text>
</comment>
<comment type="catalytic activity">
    <reaction evidence="24">
        <text>tauroallocholate(out) + 2 Na(+)(out) = tauroallocholate(in) + 2 Na(+)(in)</text>
        <dbReference type="Rhea" id="RHEA:51840"/>
        <dbReference type="ChEBI" id="CHEBI:29101"/>
        <dbReference type="ChEBI" id="CHEBI:191406"/>
    </reaction>
</comment>
<proteinExistence type="inferred from homology"/>
<dbReference type="InterPro" id="IPR002657">
    <property type="entry name" value="BilAc:Na_symport/Acr3"/>
</dbReference>
<dbReference type="Pfam" id="PF01758">
    <property type="entry name" value="SBF"/>
    <property type="match status" value="1"/>
</dbReference>
<reference evidence="32" key="1">
    <citation type="submission" date="2025-08" db="UniProtKB">
        <authorList>
            <consortium name="Ensembl"/>
        </authorList>
    </citation>
    <scope>IDENTIFICATION</scope>
</reference>
<protein>
    <recommendedName>
        <fullName evidence="4">Ileal sodium/bile acid cotransporter</fullName>
    </recommendedName>
    <alternativeName>
        <fullName evidence="18">Apical sodium-dependent bile acid transporter</fullName>
    </alternativeName>
    <alternativeName>
        <fullName evidence="20">Ileal Na(+)/bile acid cotransporter</fullName>
    </alternativeName>
    <alternativeName>
        <fullName evidence="16">Ileal sodium-dependent bile acid transporter</fullName>
    </alternativeName>
    <alternativeName>
        <fullName evidence="19">Na(+)-dependent ileal bile acid transporter</fullName>
    </alternativeName>
    <alternativeName>
        <fullName evidence="17">Solute carrier family 10 member 2</fullName>
    </alternativeName>
</protein>
<evidence type="ECO:0000256" key="1">
    <source>
        <dbReference type="ARBA" id="ARBA00004141"/>
    </source>
</evidence>
<evidence type="ECO:0000256" key="28">
    <source>
        <dbReference type="ARBA" id="ARBA00048327"/>
    </source>
</evidence>
<keyword evidence="8" id="KW-0769">Symport</keyword>
<comment type="catalytic activity">
    <reaction evidence="21">
        <text>glycocholate(out) + 2 Na(+)(out) = glycocholate(in) + 2 Na(+)(in)</text>
        <dbReference type="Rhea" id="RHEA:71935"/>
        <dbReference type="ChEBI" id="CHEBI:29101"/>
        <dbReference type="ChEBI" id="CHEBI:29746"/>
    </reaction>
</comment>
<evidence type="ECO:0000256" key="16">
    <source>
        <dbReference type="ARBA" id="ARBA00030792"/>
    </source>
</evidence>
<evidence type="ECO:0000256" key="22">
    <source>
        <dbReference type="ARBA" id="ARBA00034231"/>
    </source>
</evidence>
<dbReference type="PANTHER" id="PTHR10361">
    <property type="entry name" value="SODIUM-BILE ACID COTRANSPORTER"/>
    <property type="match status" value="1"/>
</dbReference>
<feature type="transmembrane region" description="Helical" evidence="31">
    <location>
        <begin position="53"/>
        <end position="72"/>
    </location>
</feature>
<dbReference type="GO" id="GO:0016020">
    <property type="term" value="C:membrane"/>
    <property type="evidence" value="ECO:0007669"/>
    <property type="project" value="UniProtKB-SubCell"/>
</dbReference>
<comment type="catalytic activity">
    <reaction evidence="30">
        <text>tauronorcholate(out) + 2 Na(+)(out) = tauronorcholate(in) + 2 Na(+)(in)</text>
        <dbReference type="Rhea" id="RHEA:71915"/>
        <dbReference type="ChEBI" id="CHEBI:29101"/>
        <dbReference type="ChEBI" id="CHEBI:191405"/>
    </reaction>
</comment>
<evidence type="ECO:0000256" key="8">
    <source>
        <dbReference type="ARBA" id="ARBA00022847"/>
    </source>
</evidence>
<evidence type="ECO:0000256" key="4">
    <source>
        <dbReference type="ARBA" id="ARBA00013351"/>
    </source>
</evidence>
<name>A0A8C4N161_EPTBU</name>
<comment type="catalytic activity">
    <reaction evidence="27">
        <text>tauro-beta-muricholate(out) + 2 Na(+)(out) = tauro-beta-muricholate(in) + 2 Na(+)(in)</text>
        <dbReference type="Rhea" id="RHEA:72179"/>
        <dbReference type="ChEBI" id="CHEBI:29101"/>
        <dbReference type="ChEBI" id="CHEBI:133064"/>
    </reaction>
</comment>
<evidence type="ECO:0000256" key="9">
    <source>
        <dbReference type="ARBA" id="ARBA00022989"/>
    </source>
</evidence>
<sequence>MEDNLHDCLRSATDGCSGVTTTTCNDSFLSLNVTEECPDNAAMKVLSSVLRTVLSVLLALIMLSMGCSVRWMKLLYYLKHPWKAGLAIGCFCQFGIMPLAAFTLALGLRMSTIEAVTVLIMGSSPGGNLSNILCFWLDGDMDLSISMTTASSLLALGFMPLCLLLYTKPWLDGSSITIPYLTLGFSLIALVVPTSLGIALNYKWPKTARIVLKVGSVTGIVLMTVAGTVGIVLYKGSWFITPIMWIAAAVMPVSGYLLSLGSETVFQRDNGGWLPLLLVWSL</sequence>
<dbReference type="PANTHER" id="PTHR10361:SF19">
    <property type="entry name" value="ILEAL SODIUM_BILE ACID COTRANSPORTER"/>
    <property type="match status" value="1"/>
</dbReference>
<keyword evidence="9 31" id="KW-1133">Transmembrane helix</keyword>
<dbReference type="Ensembl" id="ENSEBUT00000001190.1">
    <property type="protein sequence ID" value="ENSEBUP00000000880.1"/>
    <property type="gene ID" value="ENSEBUG00000000853.1"/>
</dbReference>
<dbReference type="GeneTree" id="ENSGT00950000182808"/>
<evidence type="ECO:0000256" key="20">
    <source>
        <dbReference type="ARBA" id="ARBA00033223"/>
    </source>
</evidence>
<evidence type="ECO:0000256" key="27">
    <source>
        <dbReference type="ARBA" id="ARBA00048013"/>
    </source>
</evidence>
<keyword evidence="13 31" id="KW-0472">Membrane</keyword>
<dbReference type="Proteomes" id="UP000694388">
    <property type="component" value="Unplaced"/>
</dbReference>
<comment type="subcellular location">
    <subcellularLocation>
        <location evidence="1">Membrane</location>
        <topology evidence="1">Multi-pass membrane protein</topology>
    </subcellularLocation>
</comment>
<keyword evidence="14" id="KW-0325">Glycoprotein</keyword>
<evidence type="ECO:0000256" key="23">
    <source>
        <dbReference type="ARBA" id="ARBA00046038"/>
    </source>
</evidence>
<keyword evidence="15" id="KW-0739">Sodium transport</keyword>
<keyword evidence="6" id="KW-0597">Phosphoprotein</keyword>
<comment type="catalytic activity">
    <reaction evidence="25">
        <text>tauroursodeoxycholate(out) + 2 Na(+)(out) = tauroursodeoxycholate(in) + 2 Na(+)(in)</text>
        <dbReference type="Rhea" id="RHEA:71927"/>
        <dbReference type="ChEBI" id="CHEBI:29101"/>
        <dbReference type="ChEBI" id="CHEBI:132028"/>
    </reaction>
</comment>
<evidence type="ECO:0000256" key="11">
    <source>
        <dbReference type="ARBA" id="ARBA00023055"/>
    </source>
</evidence>
<dbReference type="GO" id="GO:0008508">
    <property type="term" value="F:bile acid:sodium symporter activity"/>
    <property type="evidence" value="ECO:0007669"/>
    <property type="project" value="TreeGrafter"/>
</dbReference>
<evidence type="ECO:0000256" key="30">
    <source>
        <dbReference type="ARBA" id="ARBA00049276"/>
    </source>
</evidence>
<evidence type="ECO:0000313" key="32">
    <source>
        <dbReference type="Ensembl" id="ENSEBUP00000000880.1"/>
    </source>
</evidence>
<evidence type="ECO:0000256" key="3">
    <source>
        <dbReference type="ARBA" id="ARBA00011407"/>
    </source>
</evidence>
<comment type="catalytic activity">
    <reaction evidence="26">
        <text>taurodeoxycholate(out) + 2 Na(+)(out) = taurodeoxycholate(in) + 2 Na(+)(in)</text>
        <dbReference type="Rhea" id="RHEA:72087"/>
        <dbReference type="ChEBI" id="CHEBI:29101"/>
        <dbReference type="ChEBI" id="CHEBI:36261"/>
    </reaction>
</comment>
<evidence type="ECO:0000256" key="21">
    <source>
        <dbReference type="ARBA" id="ARBA00034215"/>
    </source>
</evidence>